<evidence type="ECO:0000313" key="1">
    <source>
        <dbReference type="EMBL" id="JAH90773.1"/>
    </source>
</evidence>
<reference evidence="1" key="1">
    <citation type="submission" date="2014-11" db="EMBL/GenBank/DDBJ databases">
        <authorList>
            <person name="Amaro Gonzalez C."/>
        </authorList>
    </citation>
    <scope>NUCLEOTIDE SEQUENCE</scope>
</reference>
<dbReference type="AlphaFoldDB" id="A0A0E9WMV2"/>
<sequence>MRSLKIKCSFKHFTKGIKTCLPLTYNAALLKLTECRSEHHR</sequence>
<accession>A0A0E9WMV2</accession>
<name>A0A0E9WMV2_ANGAN</name>
<organism evidence="1">
    <name type="scientific">Anguilla anguilla</name>
    <name type="common">European freshwater eel</name>
    <name type="synonym">Muraena anguilla</name>
    <dbReference type="NCBI Taxonomy" id="7936"/>
    <lineage>
        <taxon>Eukaryota</taxon>
        <taxon>Metazoa</taxon>
        <taxon>Chordata</taxon>
        <taxon>Craniata</taxon>
        <taxon>Vertebrata</taxon>
        <taxon>Euteleostomi</taxon>
        <taxon>Actinopterygii</taxon>
        <taxon>Neopterygii</taxon>
        <taxon>Teleostei</taxon>
        <taxon>Anguilliformes</taxon>
        <taxon>Anguillidae</taxon>
        <taxon>Anguilla</taxon>
    </lineage>
</organism>
<protein>
    <submittedName>
        <fullName evidence="1">Uncharacterized protein</fullName>
    </submittedName>
</protein>
<proteinExistence type="predicted"/>
<reference evidence="1" key="2">
    <citation type="journal article" date="2015" name="Fish Shellfish Immunol.">
        <title>Early steps in the European eel (Anguilla anguilla)-Vibrio vulnificus interaction in the gills: Role of the RtxA13 toxin.</title>
        <authorList>
            <person name="Callol A."/>
            <person name="Pajuelo D."/>
            <person name="Ebbesson L."/>
            <person name="Teles M."/>
            <person name="MacKenzie S."/>
            <person name="Amaro C."/>
        </authorList>
    </citation>
    <scope>NUCLEOTIDE SEQUENCE</scope>
</reference>
<dbReference type="EMBL" id="GBXM01017804">
    <property type="protein sequence ID" value="JAH90773.1"/>
    <property type="molecule type" value="Transcribed_RNA"/>
</dbReference>